<organism evidence="2 3">
    <name type="scientific">Coccomyxa subellipsoidea</name>
    <dbReference type="NCBI Taxonomy" id="248742"/>
    <lineage>
        <taxon>Eukaryota</taxon>
        <taxon>Viridiplantae</taxon>
        <taxon>Chlorophyta</taxon>
        <taxon>core chlorophytes</taxon>
        <taxon>Trebouxiophyceae</taxon>
        <taxon>Trebouxiophyceae incertae sedis</taxon>
        <taxon>Coccomyxaceae</taxon>
        <taxon>Coccomyxa</taxon>
    </lineage>
</organism>
<proteinExistence type="predicted"/>
<evidence type="ECO:0000313" key="2">
    <source>
        <dbReference type="EMBL" id="KAK9917145.1"/>
    </source>
</evidence>
<reference evidence="2 3" key="1">
    <citation type="journal article" date="2024" name="Nat. Commun.">
        <title>Phylogenomics reveals the evolutionary origins of lichenization in chlorophyte algae.</title>
        <authorList>
            <person name="Puginier C."/>
            <person name="Libourel C."/>
            <person name="Otte J."/>
            <person name="Skaloud P."/>
            <person name="Haon M."/>
            <person name="Grisel S."/>
            <person name="Petersen M."/>
            <person name="Berrin J.G."/>
            <person name="Delaux P.M."/>
            <person name="Dal Grande F."/>
            <person name="Keller J."/>
        </authorList>
    </citation>
    <scope>NUCLEOTIDE SEQUENCE [LARGE SCALE GENOMIC DNA]</scope>
    <source>
        <strain evidence="2 3">SAG 216-7</strain>
    </source>
</reference>
<dbReference type="Pfam" id="PF24785">
    <property type="entry name" value="RXYLT1_C"/>
    <property type="match status" value="1"/>
</dbReference>
<evidence type="ECO:0000259" key="1">
    <source>
        <dbReference type="Pfam" id="PF24785"/>
    </source>
</evidence>
<gene>
    <name evidence="2" type="ORF">WJX75_001279</name>
</gene>
<keyword evidence="3" id="KW-1185">Reference proteome</keyword>
<feature type="domain" description="RXYLT1 C-terminal" evidence="1">
    <location>
        <begin position="5"/>
        <end position="84"/>
    </location>
</feature>
<protein>
    <recommendedName>
        <fullName evidence="1">RXYLT1 C-terminal domain-containing protein</fullName>
    </recommendedName>
</protein>
<dbReference type="InterPro" id="IPR057538">
    <property type="entry name" value="RXYLT1_C"/>
</dbReference>
<evidence type="ECO:0000313" key="3">
    <source>
        <dbReference type="Proteomes" id="UP001491310"/>
    </source>
</evidence>
<name>A0ABR2YZL2_9CHLO</name>
<accession>A0ABR2YZL2</accession>
<dbReference type="EMBL" id="JALJOT010000002">
    <property type="protein sequence ID" value="KAK9917145.1"/>
    <property type="molecule type" value="Genomic_DNA"/>
</dbReference>
<dbReference type="Proteomes" id="UP001491310">
    <property type="component" value="Unassembled WGS sequence"/>
</dbReference>
<sequence length="116" mass="13174">MQSAQFAPVPAGISAEQFRIWEAFEAGCTPILLEQHTAPGSVLYPLRFLGFEVVQLETWQQLPEKLLQLGEQMARNPQVHARRQQHNNRLWARVKGAVATRIAQSVCESGWQYTTE</sequence>
<comment type="caution">
    <text evidence="2">The sequence shown here is derived from an EMBL/GenBank/DDBJ whole genome shotgun (WGS) entry which is preliminary data.</text>
</comment>